<dbReference type="STRING" id="1249627.D779_2676"/>
<dbReference type="PATRIC" id="fig|1249627.3.peg.2841"/>
<dbReference type="RefSeq" id="WP_052348135.1">
    <property type="nucleotide sequence ID" value="NZ_AONC01000040.1"/>
</dbReference>
<evidence type="ECO:0000256" key="1">
    <source>
        <dbReference type="SAM" id="MobiDB-lite"/>
    </source>
</evidence>
<dbReference type="Proteomes" id="UP000019460">
    <property type="component" value="Unassembled WGS sequence"/>
</dbReference>
<proteinExistence type="predicted"/>
<accession>W9VVR7</accession>
<keyword evidence="3" id="KW-1185">Reference proteome</keyword>
<reference evidence="2 3" key="1">
    <citation type="submission" date="2012-11" db="EMBL/GenBank/DDBJ databases">
        <title>Genome assembly of Thiorhodococcus sp. AK35.</title>
        <authorList>
            <person name="Nupur N."/>
            <person name="Khatri I."/>
            <person name="Subramanian S."/>
            <person name="Pinnaka A."/>
        </authorList>
    </citation>
    <scope>NUCLEOTIDE SEQUENCE [LARGE SCALE GENOMIC DNA]</scope>
    <source>
        <strain evidence="2 3">AK35</strain>
    </source>
</reference>
<evidence type="ECO:0000313" key="2">
    <source>
        <dbReference type="EMBL" id="EXJ14535.1"/>
    </source>
</evidence>
<gene>
    <name evidence="2" type="ORF">D779_2676</name>
</gene>
<organism evidence="2 3">
    <name type="scientific">Imhoffiella purpurea</name>
    <dbReference type="NCBI Taxonomy" id="1249627"/>
    <lineage>
        <taxon>Bacteria</taxon>
        <taxon>Pseudomonadati</taxon>
        <taxon>Pseudomonadota</taxon>
        <taxon>Gammaproteobacteria</taxon>
        <taxon>Chromatiales</taxon>
        <taxon>Chromatiaceae</taxon>
        <taxon>Imhoffiella</taxon>
    </lineage>
</organism>
<evidence type="ECO:0000313" key="3">
    <source>
        <dbReference type="Proteomes" id="UP000019460"/>
    </source>
</evidence>
<sequence>MINISYARPHHDRVHESMMLASAAIAASQPYSLTLKNQSASPWTFFVYQQMPKEASANVFSLAWFASPFVIVPNNQISFEWDVDYGFVWGATGIVRPGVTFDGQGQQPASPSGANTTQFTTSPGPHLTSPVQGDPQGSLVIKDASNVPNNTFSVGISMSGAGTFVTSAGPNLLHTFTPTPSYWIAAGNNVRVGEILDITTITQTANVVFPVNVYKQTYTLNQSNTWDNTTGQ</sequence>
<dbReference type="OrthoDB" id="2661796at2"/>
<dbReference type="eggNOG" id="ENOG5032WMP">
    <property type="taxonomic scope" value="Bacteria"/>
</dbReference>
<evidence type="ECO:0008006" key="4">
    <source>
        <dbReference type="Google" id="ProtNLM"/>
    </source>
</evidence>
<feature type="region of interest" description="Disordered" evidence="1">
    <location>
        <begin position="100"/>
        <end position="135"/>
    </location>
</feature>
<protein>
    <recommendedName>
        <fullName evidence="4">Protein rhiA</fullName>
    </recommendedName>
</protein>
<name>W9VVR7_9GAMM</name>
<feature type="compositionally biased region" description="Polar residues" evidence="1">
    <location>
        <begin position="103"/>
        <end position="123"/>
    </location>
</feature>
<dbReference type="AlphaFoldDB" id="W9VVR7"/>
<dbReference type="EMBL" id="AONC01000040">
    <property type="protein sequence ID" value="EXJ14535.1"/>
    <property type="molecule type" value="Genomic_DNA"/>
</dbReference>
<comment type="caution">
    <text evidence="2">The sequence shown here is derived from an EMBL/GenBank/DDBJ whole genome shotgun (WGS) entry which is preliminary data.</text>
</comment>